<dbReference type="InterPro" id="IPR029006">
    <property type="entry name" value="ADF-H/Gelsolin-like_dom_sf"/>
</dbReference>
<sequence length="128" mass="14952">MYKYILYKFSDDKTHFIIDKAVETTASDENDGTNYKKSYEKFYAEITIKKVPYFAVYDFDYEKLGEGHRKKIIFISWIPANADILNKFLSAASKQILVTKLDVSFQIQGIEAKDIVFETVLDKVRKLK</sequence>
<dbReference type="Proteomes" id="UP000439903">
    <property type="component" value="Unassembled WGS sequence"/>
</dbReference>
<evidence type="ECO:0000256" key="1">
    <source>
        <dbReference type="ARBA" id="ARBA00004109"/>
    </source>
</evidence>
<dbReference type="Pfam" id="PF00241">
    <property type="entry name" value="Cofilin_ADF"/>
    <property type="match status" value="1"/>
</dbReference>
<keyword evidence="4" id="KW-0009">Actin-binding</keyword>
<protein>
    <recommendedName>
        <fullName evidence="3">Cofilin</fullName>
    </recommendedName>
    <alternativeName>
        <fullName evidence="5">Actin-depolymerizing factor 1</fullName>
    </alternativeName>
</protein>
<dbReference type="AlphaFoldDB" id="A0A8H3X2C7"/>
<dbReference type="GO" id="GO:0016363">
    <property type="term" value="C:nuclear matrix"/>
    <property type="evidence" value="ECO:0007669"/>
    <property type="project" value="UniProtKB-SubCell"/>
</dbReference>
<reference evidence="7 8" key="1">
    <citation type="journal article" date="2019" name="Environ. Microbiol.">
        <title>At the nexus of three kingdoms: the genome of the mycorrhizal fungus Gigaspora margarita provides insights into plant, endobacterial and fungal interactions.</title>
        <authorList>
            <person name="Venice F."/>
            <person name="Ghignone S."/>
            <person name="Salvioli di Fossalunga A."/>
            <person name="Amselem J."/>
            <person name="Novero M."/>
            <person name="Xianan X."/>
            <person name="Sedzielewska Toro K."/>
            <person name="Morin E."/>
            <person name="Lipzen A."/>
            <person name="Grigoriev I.V."/>
            <person name="Henrissat B."/>
            <person name="Martin F.M."/>
            <person name="Bonfante P."/>
        </authorList>
    </citation>
    <scope>NUCLEOTIDE SEQUENCE [LARGE SCALE GENOMIC DNA]</scope>
    <source>
        <strain evidence="7 8">BEG34</strain>
    </source>
</reference>
<dbReference type="SUPFAM" id="SSF55753">
    <property type="entry name" value="Actin depolymerizing proteins"/>
    <property type="match status" value="1"/>
</dbReference>
<dbReference type="GO" id="GO:0030042">
    <property type="term" value="P:actin filament depolymerization"/>
    <property type="evidence" value="ECO:0007669"/>
    <property type="project" value="InterPro"/>
</dbReference>
<evidence type="ECO:0000313" key="8">
    <source>
        <dbReference type="Proteomes" id="UP000439903"/>
    </source>
</evidence>
<comment type="similarity">
    <text evidence="2">Belongs to the actin-binding proteins ADF family.</text>
</comment>
<dbReference type="InterPro" id="IPR017904">
    <property type="entry name" value="ADF/Cofilin"/>
</dbReference>
<dbReference type="Gene3D" id="3.40.20.10">
    <property type="entry name" value="Severin"/>
    <property type="match status" value="1"/>
</dbReference>
<dbReference type="SMART" id="SM00102">
    <property type="entry name" value="ADF"/>
    <property type="match status" value="1"/>
</dbReference>
<evidence type="ECO:0000256" key="3">
    <source>
        <dbReference type="ARBA" id="ARBA00015630"/>
    </source>
</evidence>
<evidence type="ECO:0000256" key="2">
    <source>
        <dbReference type="ARBA" id="ARBA00006844"/>
    </source>
</evidence>
<gene>
    <name evidence="7" type="ORF">F8M41_010655</name>
</gene>
<comment type="caution">
    <text evidence="7">The sequence shown here is derived from an EMBL/GenBank/DDBJ whole genome shotgun (WGS) entry which is preliminary data.</text>
</comment>
<feature type="domain" description="ADF-H" evidence="6">
    <location>
        <begin position="1"/>
        <end position="125"/>
    </location>
</feature>
<dbReference type="GO" id="GO:0015629">
    <property type="term" value="C:actin cytoskeleton"/>
    <property type="evidence" value="ECO:0007669"/>
    <property type="project" value="InterPro"/>
</dbReference>
<dbReference type="InterPro" id="IPR002108">
    <property type="entry name" value="ADF-H"/>
</dbReference>
<dbReference type="PANTHER" id="PTHR11913">
    <property type="entry name" value="COFILIN-RELATED"/>
    <property type="match status" value="1"/>
</dbReference>
<evidence type="ECO:0000256" key="4">
    <source>
        <dbReference type="ARBA" id="ARBA00023203"/>
    </source>
</evidence>
<proteinExistence type="inferred from homology"/>
<dbReference type="GO" id="GO:0003779">
    <property type="term" value="F:actin binding"/>
    <property type="evidence" value="ECO:0007669"/>
    <property type="project" value="UniProtKB-KW"/>
</dbReference>
<organism evidence="7 8">
    <name type="scientific">Gigaspora margarita</name>
    <dbReference type="NCBI Taxonomy" id="4874"/>
    <lineage>
        <taxon>Eukaryota</taxon>
        <taxon>Fungi</taxon>
        <taxon>Fungi incertae sedis</taxon>
        <taxon>Mucoromycota</taxon>
        <taxon>Glomeromycotina</taxon>
        <taxon>Glomeromycetes</taxon>
        <taxon>Diversisporales</taxon>
        <taxon>Gigasporaceae</taxon>
        <taxon>Gigaspora</taxon>
    </lineage>
</organism>
<name>A0A8H3X2C7_GIGMA</name>
<dbReference type="OrthoDB" id="10249245at2759"/>
<evidence type="ECO:0000259" key="6">
    <source>
        <dbReference type="PROSITE" id="PS51263"/>
    </source>
</evidence>
<accession>A0A8H3X2C7</accession>
<dbReference type="PROSITE" id="PS51263">
    <property type="entry name" value="ADF_H"/>
    <property type="match status" value="1"/>
</dbReference>
<comment type="subcellular location">
    <subcellularLocation>
        <location evidence="1">Nucleus matrix</location>
    </subcellularLocation>
</comment>
<evidence type="ECO:0000256" key="5">
    <source>
        <dbReference type="ARBA" id="ARBA00032427"/>
    </source>
</evidence>
<dbReference type="EMBL" id="WTPW01002207">
    <property type="protein sequence ID" value="KAF0392037.1"/>
    <property type="molecule type" value="Genomic_DNA"/>
</dbReference>
<evidence type="ECO:0000313" key="7">
    <source>
        <dbReference type="EMBL" id="KAF0392037.1"/>
    </source>
</evidence>
<keyword evidence="8" id="KW-1185">Reference proteome</keyword>